<dbReference type="GO" id="GO:0003677">
    <property type="term" value="F:DNA binding"/>
    <property type="evidence" value="ECO:0007669"/>
    <property type="project" value="InterPro"/>
</dbReference>
<accession>A0A8J2QGA9</accession>
<evidence type="ECO:0000256" key="5">
    <source>
        <dbReference type="ARBA" id="ARBA00022963"/>
    </source>
</evidence>
<dbReference type="Gene3D" id="3.40.50.1820">
    <property type="entry name" value="alpha/beta hydrolase"/>
    <property type="match status" value="1"/>
</dbReference>
<dbReference type="Proteomes" id="UP000789524">
    <property type="component" value="Unassembled WGS sequence"/>
</dbReference>
<dbReference type="GO" id="GO:0016787">
    <property type="term" value="F:hydrolase activity"/>
    <property type="evidence" value="ECO:0007669"/>
    <property type="project" value="UniProtKB-KW"/>
</dbReference>
<keyword evidence="6" id="KW-0443">Lipid metabolism</keyword>
<evidence type="ECO:0000313" key="11">
    <source>
        <dbReference type="Proteomes" id="UP000789524"/>
    </source>
</evidence>
<proteinExistence type="inferred from homology"/>
<comment type="caution">
    <text evidence="10">The sequence shown here is derived from an EMBL/GenBank/DDBJ whole genome shotgun (WGS) entry which is preliminary data.</text>
</comment>
<name>A0A8J2QGA9_9NEOP</name>
<keyword evidence="4" id="KW-0378">Hydrolase</keyword>
<organism evidence="10 11">
    <name type="scientific">Danaus chrysippus</name>
    <name type="common">African queen</name>
    <dbReference type="NCBI Taxonomy" id="151541"/>
    <lineage>
        <taxon>Eukaryota</taxon>
        <taxon>Metazoa</taxon>
        <taxon>Ecdysozoa</taxon>
        <taxon>Arthropoda</taxon>
        <taxon>Hexapoda</taxon>
        <taxon>Insecta</taxon>
        <taxon>Pterygota</taxon>
        <taxon>Neoptera</taxon>
        <taxon>Endopterygota</taxon>
        <taxon>Lepidoptera</taxon>
        <taxon>Glossata</taxon>
        <taxon>Ditrysia</taxon>
        <taxon>Papilionoidea</taxon>
        <taxon>Nymphalidae</taxon>
        <taxon>Danainae</taxon>
        <taxon>Danaini</taxon>
        <taxon>Danaina</taxon>
        <taxon>Danaus</taxon>
        <taxon>Anosia</taxon>
    </lineage>
</organism>
<evidence type="ECO:0000256" key="1">
    <source>
        <dbReference type="ARBA" id="ARBA00010490"/>
    </source>
</evidence>
<dbReference type="InterPro" id="IPR002836">
    <property type="entry name" value="PDCD5-like"/>
</dbReference>
<dbReference type="Pfam" id="PF04083">
    <property type="entry name" value="Abhydro_lipase"/>
    <property type="match status" value="1"/>
</dbReference>
<feature type="compositionally biased region" description="Basic and acidic residues" evidence="8">
    <location>
        <begin position="1"/>
        <end position="10"/>
    </location>
</feature>
<evidence type="ECO:0000256" key="2">
    <source>
        <dbReference type="ARBA" id="ARBA00010701"/>
    </source>
</evidence>
<dbReference type="InterPro" id="IPR036883">
    <property type="entry name" value="PDCD5-like_sf"/>
</dbReference>
<dbReference type="AlphaFoldDB" id="A0A8J2QGA9"/>
<dbReference type="SUPFAM" id="SSF46950">
    <property type="entry name" value="Double-stranded DNA-binding domain"/>
    <property type="match status" value="1"/>
</dbReference>
<dbReference type="InterPro" id="IPR006693">
    <property type="entry name" value="AB_hydrolase_lipase"/>
</dbReference>
<evidence type="ECO:0000256" key="4">
    <source>
        <dbReference type="ARBA" id="ARBA00022801"/>
    </source>
</evidence>
<keyword evidence="11" id="KW-1185">Reference proteome</keyword>
<evidence type="ECO:0000313" key="10">
    <source>
        <dbReference type="EMBL" id="CAG9561198.1"/>
    </source>
</evidence>
<dbReference type="Gene3D" id="1.10.8.140">
    <property type="entry name" value="PDCD5-like"/>
    <property type="match status" value="1"/>
</dbReference>
<evidence type="ECO:0000256" key="3">
    <source>
        <dbReference type="ARBA" id="ARBA00022729"/>
    </source>
</evidence>
<protein>
    <submittedName>
        <fullName evidence="10">(African queen) hypothetical protein</fullName>
    </submittedName>
</protein>
<sequence length="542" mass="61391">MSDPELEKIRQQRLAQLQAQHGGGDPNQAKAQEERMRAMEETKHSILAQALTQDARARLNTIKLSKPEKGAMVENMICRMAQMGQVNTRISEKELIQLLESVNQQMPKSASTVKFDRRRAALDSDDEDFYLTVLASAGRSPHADYLQELVNEHAFGPYISDNVIEDAFLDLPDLVRKYNYPFEEYNVTTEDGYILGLHRIPHGRDRNNKPGKKSVVFLMHGLFSSAAENVLMGPGSGLAYVLAEEGFDVWMGNARGTHFSRRHVKLNPDSRLNTDFWQFSWDEIGSKDLPAMIDFALAHTGQEKLHYIGFSQGTTSFWVLGSIRPEYNKKIISMHALAPVAYMAHSTNKLFNALAPFSSQLAGAANLLRFNELFRRSELISEIGKFFCSDGQPLQFLCSNMLFWIAGKNPDQLNTTMLPVITGHLPAGASIRQLAHYGQSIHGKEFRRYDHGAIKNLLKYRSIRPPSYDLSKIDAPVFLHYAQADPLAHVTDVDRLFRELPRVVGRFRMSQPTFSHIDFVWGKDAKTMVFDRLIVLMKAMEL</sequence>
<dbReference type="Pfam" id="PF01984">
    <property type="entry name" value="dsDNA_bind"/>
    <property type="match status" value="1"/>
</dbReference>
<keyword evidence="7" id="KW-0325">Glycoprotein</keyword>
<comment type="similarity">
    <text evidence="2">Belongs to the AB hydrolase superfamily. Lipase family.</text>
</comment>
<comment type="similarity">
    <text evidence="1">Belongs to the PDCD5 family.</text>
</comment>
<evidence type="ECO:0000256" key="6">
    <source>
        <dbReference type="ARBA" id="ARBA00023098"/>
    </source>
</evidence>
<gene>
    <name evidence="10" type="ORF">DCHRY22_LOCUS2746</name>
</gene>
<evidence type="ECO:0000256" key="8">
    <source>
        <dbReference type="SAM" id="MobiDB-lite"/>
    </source>
</evidence>
<evidence type="ECO:0000259" key="9">
    <source>
        <dbReference type="Pfam" id="PF04083"/>
    </source>
</evidence>
<dbReference type="EMBL" id="CAKASE010000046">
    <property type="protein sequence ID" value="CAG9561198.1"/>
    <property type="molecule type" value="Genomic_DNA"/>
</dbReference>
<evidence type="ECO:0000256" key="7">
    <source>
        <dbReference type="ARBA" id="ARBA00023180"/>
    </source>
</evidence>
<dbReference type="FunFam" id="3.40.50.1820:FF:000021">
    <property type="entry name" value="Lipase"/>
    <property type="match status" value="1"/>
</dbReference>
<feature type="domain" description="Partial AB-hydrolase lipase" evidence="9">
    <location>
        <begin position="172"/>
        <end position="229"/>
    </location>
</feature>
<keyword evidence="5" id="KW-0442">Lipid degradation</keyword>
<dbReference type="InterPro" id="IPR029058">
    <property type="entry name" value="AB_hydrolase_fold"/>
</dbReference>
<dbReference type="OrthoDB" id="9974421at2759"/>
<reference evidence="10" key="1">
    <citation type="submission" date="2021-09" db="EMBL/GenBank/DDBJ databases">
        <authorList>
            <person name="Martin H S."/>
        </authorList>
    </citation>
    <scope>NUCLEOTIDE SEQUENCE</scope>
</reference>
<dbReference type="GO" id="GO:0016042">
    <property type="term" value="P:lipid catabolic process"/>
    <property type="evidence" value="ECO:0007669"/>
    <property type="project" value="UniProtKB-KW"/>
</dbReference>
<dbReference type="PANTHER" id="PTHR11005">
    <property type="entry name" value="LYSOSOMAL ACID LIPASE-RELATED"/>
    <property type="match status" value="1"/>
</dbReference>
<dbReference type="SUPFAM" id="SSF53474">
    <property type="entry name" value="alpha/beta-Hydrolases"/>
    <property type="match status" value="1"/>
</dbReference>
<feature type="region of interest" description="Disordered" evidence="8">
    <location>
        <begin position="1"/>
        <end position="34"/>
    </location>
</feature>
<keyword evidence="3" id="KW-0732">Signal</keyword>